<protein>
    <submittedName>
        <fullName evidence="1">Uncharacterized protein</fullName>
    </submittedName>
</protein>
<reference evidence="1" key="2">
    <citation type="submission" date="2020-09" db="EMBL/GenBank/DDBJ databases">
        <authorList>
            <person name="Sun Q."/>
            <person name="Ohkuma M."/>
        </authorList>
    </citation>
    <scope>NUCLEOTIDE SEQUENCE</scope>
    <source>
        <strain evidence="1">JCM 17251</strain>
    </source>
</reference>
<accession>A0A917Y2P9</accession>
<reference evidence="1" key="1">
    <citation type="journal article" date="2014" name="Int. J. Syst. Evol. Microbiol.">
        <title>Complete genome sequence of Corynebacterium casei LMG S-19264T (=DSM 44701T), isolated from a smear-ripened cheese.</title>
        <authorList>
            <consortium name="US DOE Joint Genome Institute (JGI-PGF)"/>
            <person name="Walter F."/>
            <person name="Albersmeier A."/>
            <person name="Kalinowski J."/>
            <person name="Ruckert C."/>
        </authorList>
    </citation>
    <scope>NUCLEOTIDE SEQUENCE</scope>
    <source>
        <strain evidence="1">JCM 17251</strain>
    </source>
</reference>
<proteinExistence type="predicted"/>
<keyword evidence="2" id="KW-1185">Reference proteome</keyword>
<evidence type="ECO:0000313" key="1">
    <source>
        <dbReference type="EMBL" id="GGN65213.1"/>
    </source>
</evidence>
<dbReference type="AlphaFoldDB" id="A0A917Y2P9"/>
<evidence type="ECO:0000313" key="2">
    <source>
        <dbReference type="Proteomes" id="UP000624041"/>
    </source>
</evidence>
<dbReference type="Proteomes" id="UP000624041">
    <property type="component" value="Unassembled WGS sequence"/>
</dbReference>
<comment type="caution">
    <text evidence="1">The sequence shown here is derived from an EMBL/GenBank/DDBJ whole genome shotgun (WGS) entry which is preliminary data.</text>
</comment>
<dbReference type="EMBL" id="BMOS01000035">
    <property type="protein sequence ID" value="GGN65213.1"/>
    <property type="molecule type" value="Genomic_DNA"/>
</dbReference>
<name>A0A917Y2P9_9BACI</name>
<dbReference type="RefSeq" id="WP_188859088.1">
    <property type="nucleotide sequence ID" value="NZ_BMOS01000035.1"/>
</dbReference>
<gene>
    <name evidence="1" type="ORF">GCM10007971_33840</name>
</gene>
<sequence>MIKLESLLPNRLGLKIIQDLEEMGIGHTIIACTRDYAAIQKDISPEGKKL</sequence>
<organism evidence="1 2">
    <name type="scientific">Oceanobacillus indicireducens</name>
    <dbReference type="NCBI Taxonomy" id="1004261"/>
    <lineage>
        <taxon>Bacteria</taxon>
        <taxon>Bacillati</taxon>
        <taxon>Bacillota</taxon>
        <taxon>Bacilli</taxon>
        <taxon>Bacillales</taxon>
        <taxon>Bacillaceae</taxon>
        <taxon>Oceanobacillus</taxon>
    </lineage>
</organism>